<dbReference type="PANTHER" id="PTHR38048">
    <property type="entry name" value="EXPRESSED PROTEIN"/>
    <property type="match status" value="1"/>
</dbReference>
<evidence type="ECO:0000313" key="3">
    <source>
        <dbReference type="Proteomes" id="UP000053599"/>
    </source>
</evidence>
<accession>A0A0D1YJN2</accession>
<dbReference type="PANTHER" id="PTHR38048:SF2">
    <property type="entry name" value="HEMERYTHRIN-LIKE DOMAIN-CONTAINING PROTEIN"/>
    <property type="match status" value="1"/>
</dbReference>
<dbReference type="EMBL" id="KN846952">
    <property type="protein sequence ID" value="KIV83077.1"/>
    <property type="molecule type" value="Genomic_DNA"/>
</dbReference>
<sequence>MSSTAESRSKSPTYSHLLYVRPGMQRSTSSSSVGSACSNNSDRSASSQSGASTRGTSTLSLQGPRYADDHYPLINSIHPETVPISVRRDHSVFWCARQMAQIHNIIIRALNSSWNYAAFVQAGTQQAADFLRYNQQLFSMLDHHQRFENDLLFSEINSMLCRPCATENNTKKHDSFAERLAIFAKYVFGTKPAKFNGVTFQHIIESFAPDLVQHLHDEIPTLMGLHVLDSAALLKVWKKNSRRAAKQAGLYSSGPLTLGCQDKSFTIDGVKPDFPEMPWVLETVVRNWHSRRYAGAWDFCPSDLSGRRRQMTTV</sequence>
<dbReference type="InterPro" id="IPR053206">
    <property type="entry name" value="Dimeric_xanthone_biosynth"/>
</dbReference>
<dbReference type="Gene3D" id="1.20.120.520">
    <property type="entry name" value="nmb1532 protein domain like"/>
    <property type="match status" value="1"/>
</dbReference>
<evidence type="ECO:0000256" key="1">
    <source>
        <dbReference type="SAM" id="MobiDB-lite"/>
    </source>
</evidence>
<organism evidence="2 3">
    <name type="scientific">Exophiala sideris</name>
    <dbReference type="NCBI Taxonomy" id="1016849"/>
    <lineage>
        <taxon>Eukaryota</taxon>
        <taxon>Fungi</taxon>
        <taxon>Dikarya</taxon>
        <taxon>Ascomycota</taxon>
        <taxon>Pezizomycotina</taxon>
        <taxon>Eurotiomycetes</taxon>
        <taxon>Chaetothyriomycetidae</taxon>
        <taxon>Chaetothyriales</taxon>
        <taxon>Herpotrichiellaceae</taxon>
        <taxon>Exophiala</taxon>
    </lineage>
</organism>
<dbReference type="HOGENOM" id="CLU_066708_0_1_1"/>
<name>A0A0D1YJN2_9EURO</name>
<dbReference type="Proteomes" id="UP000053599">
    <property type="component" value="Unassembled WGS sequence"/>
</dbReference>
<dbReference type="AlphaFoldDB" id="A0A0D1YJN2"/>
<proteinExistence type="predicted"/>
<feature type="compositionally biased region" description="Low complexity" evidence="1">
    <location>
        <begin position="27"/>
        <end position="58"/>
    </location>
</feature>
<reference evidence="2 3" key="1">
    <citation type="submission" date="2015-01" db="EMBL/GenBank/DDBJ databases">
        <title>The Genome Sequence of Exophiala sideris CBS121828.</title>
        <authorList>
            <consortium name="The Broad Institute Genomics Platform"/>
            <person name="Cuomo C."/>
            <person name="de Hoog S."/>
            <person name="Gorbushina A."/>
            <person name="Stielow B."/>
            <person name="Teixiera M."/>
            <person name="Abouelleil A."/>
            <person name="Chapman S.B."/>
            <person name="Priest M."/>
            <person name="Young S.K."/>
            <person name="Wortman J."/>
            <person name="Nusbaum C."/>
            <person name="Birren B."/>
        </authorList>
    </citation>
    <scope>NUCLEOTIDE SEQUENCE [LARGE SCALE GENOMIC DNA]</scope>
    <source>
        <strain evidence="2 3">CBS 121828</strain>
    </source>
</reference>
<dbReference type="OrthoDB" id="58416at2759"/>
<dbReference type="STRING" id="1016849.A0A0D1YJN2"/>
<gene>
    <name evidence="2" type="ORF">PV11_05136</name>
</gene>
<protein>
    <recommendedName>
        <fullName evidence="4">Hemerythrin-like domain-containing protein</fullName>
    </recommendedName>
</protein>
<feature type="region of interest" description="Disordered" evidence="1">
    <location>
        <begin position="24"/>
        <end position="64"/>
    </location>
</feature>
<evidence type="ECO:0000313" key="2">
    <source>
        <dbReference type="EMBL" id="KIV83077.1"/>
    </source>
</evidence>
<evidence type="ECO:0008006" key="4">
    <source>
        <dbReference type="Google" id="ProtNLM"/>
    </source>
</evidence>